<feature type="transmembrane region" description="Helical" evidence="24">
    <location>
        <begin position="233"/>
        <end position="253"/>
    </location>
</feature>
<evidence type="ECO:0000313" key="26">
    <source>
        <dbReference type="Proteomes" id="UP000319383"/>
    </source>
</evidence>
<dbReference type="RefSeq" id="WP_145375851.1">
    <property type="nucleotide sequence ID" value="NZ_CP036270.1"/>
</dbReference>
<comment type="pathway">
    <text evidence="3">Phospholipid metabolism; CDP-diacylglycerol biosynthesis; CDP-diacylglycerol from sn-glycerol 3-phosphate: step 3/3.</text>
</comment>
<evidence type="ECO:0000256" key="21">
    <source>
        <dbReference type="ARBA" id="ARBA00032396"/>
    </source>
</evidence>
<comment type="subcellular location">
    <subcellularLocation>
        <location evidence="2">Cell membrane</location>
        <topology evidence="2">Multi-pass membrane protein</topology>
    </subcellularLocation>
</comment>
<evidence type="ECO:0000256" key="5">
    <source>
        <dbReference type="ARBA" id="ARBA00010185"/>
    </source>
</evidence>
<keyword evidence="16" id="KW-0594">Phospholipid biosynthesis</keyword>
<keyword evidence="15 24" id="KW-0472">Membrane</keyword>
<keyword evidence="14" id="KW-0443">Lipid metabolism</keyword>
<feature type="transmembrane region" description="Helical" evidence="24">
    <location>
        <begin position="198"/>
        <end position="221"/>
    </location>
</feature>
<evidence type="ECO:0000256" key="9">
    <source>
        <dbReference type="ARBA" id="ARBA00022516"/>
    </source>
</evidence>
<organism evidence="25 26">
    <name type="scientific">Symmachiella dynata</name>
    <dbReference type="NCBI Taxonomy" id="2527995"/>
    <lineage>
        <taxon>Bacteria</taxon>
        <taxon>Pseudomonadati</taxon>
        <taxon>Planctomycetota</taxon>
        <taxon>Planctomycetia</taxon>
        <taxon>Planctomycetales</taxon>
        <taxon>Planctomycetaceae</taxon>
        <taxon>Symmachiella</taxon>
    </lineage>
</organism>
<dbReference type="GO" id="GO:0016024">
    <property type="term" value="P:CDP-diacylglycerol biosynthetic process"/>
    <property type="evidence" value="ECO:0007669"/>
    <property type="project" value="TreeGrafter"/>
</dbReference>
<evidence type="ECO:0000256" key="18">
    <source>
        <dbReference type="ARBA" id="ARBA00029893"/>
    </source>
</evidence>
<evidence type="ECO:0000256" key="15">
    <source>
        <dbReference type="ARBA" id="ARBA00023136"/>
    </source>
</evidence>
<evidence type="ECO:0000256" key="22">
    <source>
        <dbReference type="ARBA" id="ARBA00032743"/>
    </source>
</evidence>
<sequence length="297" mass="31354">MLGWRLFLSAIMIPAFIGGFYFDAQFGPTAPFLCVLAIALAARSSWEMVDLLKTRSFRPDARIVIACAVIVVAANWIQRWSGSESSAPTGVGALGPCLLAFTIALLALFLHAALRYREPGNSMESLGAEVLTVAYVGILLSVTAQLRWVAGAEAGYLALGSLIIATKSGDIGAYTLGRLFGKRKMIPRLSPGKTWAGAYGAVLGAGAASWAWFTFATPLLIPGTKPCAPQWAILFGVVLGVVGLIGDLCESLIKRDVGRKDSAVLLPGFGGVLDILDSILYAGPVAYILWLLLPLGP</sequence>
<dbReference type="GO" id="GO:0005886">
    <property type="term" value="C:plasma membrane"/>
    <property type="evidence" value="ECO:0007669"/>
    <property type="project" value="UniProtKB-SubCell"/>
</dbReference>
<proteinExistence type="inferred from homology"/>
<dbReference type="PANTHER" id="PTHR46382:SF1">
    <property type="entry name" value="PHOSPHATIDATE CYTIDYLYLTRANSFERASE"/>
    <property type="match status" value="1"/>
</dbReference>
<comment type="similarity">
    <text evidence="5">Belongs to the CDS family.</text>
</comment>
<keyword evidence="26" id="KW-1185">Reference proteome</keyword>
<evidence type="ECO:0000256" key="4">
    <source>
        <dbReference type="ARBA" id="ARBA00005189"/>
    </source>
</evidence>
<keyword evidence="9" id="KW-0444">Lipid biosynthesis</keyword>
<dbReference type="OrthoDB" id="9799199at2"/>
<evidence type="ECO:0000313" key="25">
    <source>
        <dbReference type="EMBL" id="QDU43648.1"/>
    </source>
</evidence>
<dbReference type="Proteomes" id="UP000319383">
    <property type="component" value="Chromosome"/>
</dbReference>
<keyword evidence="11 24" id="KW-0812">Transmembrane</keyword>
<dbReference type="PANTHER" id="PTHR46382">
    <property type="entry name" value="PHOSPHATIDATE CYTIDYLYLTRANSFERASE"/>
    <property type="match status" value="1"/>
</dbReference>
<feature type="transmembrane region" description="Helical" evidence="24">
    <location>
        <begin position="126"/>
        <end position="148"/>
    </location>
</feature>
<evidence type="ECO:0000256" key="10">
    <source>
        <dbReference type="ARBA" id="ARBA00022679"/>
    </source>
</evidence>
<evidence type="ECO:0000256" key="7">
    <source>
        <dbReference type="ARBA" id="ARBA00019373"/>
    </source>
</evidence>
<evidence type="ECO:0000256" key="13">
    <source>
        <dbReference type="ARBA" id="ARBA00022989"/>
    </source>
</evidence>
<accession>A0A517ZMD6</accession>
<reference evidence="25 26" key="1">
    <citation type="submission" date="2019-02" db="EMBL/GenBank/DDBJ databases">
        <title>Deep-cultivation of Planctomycetes and their phenomic and genomic characterization uncovers novel biology.</title>
        <authorList>
            <person name="Wiegand S."/>
            <person name="Jogler M."/>
            <person name="Boedeker C."/>
            <person name="Pinto D."/>
            <person name="Vollmers J."/>
            <person name="Rivas-Marin E."/>
            <person name="Kohn T."/>
            <person name="Peeters S.H."/>
            <person name="Heuer A."/>
            <person name="Rast P."/>
            <person name="Oberbeckmann S."/>
            <person name="Bunk B."/>
            <person name="Jeske O."/>
            <person name="Meyerdierks A."/>
            <person name="Storesund J.E."/>
            <person name="Kallscheuer N."/>
            <person name="Luecker S."/>
            <person name="Lage O.M."/>
            <person name="Pohl T."/>
            <person name="Merkel B.J."/>
            <person name="Hornburger P."/>
            <person name="Mueller R.-W."/>
            <person name="Bruemmer F."/>
            <person name="Labrenz M."/>
            <person name="Spormann A.M."/>
            <person name="Op den Camp H."/>
            <person name="Overmann J."/>
            <person name="Amann R."/>
            <person name="Jetten M.S.M."/>
            <person name="Mascher T."/>
            <person name="Medema M.H."/>
            <person name="Devos D.P."/>
            <person name="Kaster A.-K."/>
            <person name="Ovreas L."/>
            <person name="Rohde M."/>
            <person name="Galperin M.Y."/>
            <person name="Jogler C."/>
        </authorList>
    </citation>
    <scope>NUCLEOTIDE SEQUENCE [LARGE SCALE GENOMIC DNA]</scope>
    <source>
        <strain evidence="25 26">Mal52</strain>
    </source>
</reference>
<feature type="transmembrane region" description="Helical" evidence="24">
    <location>
        <begin position="30"/>
        <end position="49"/>
    </location>
</feature>
<feature type="transmembrane region" description="Helical" evidence="24">
    <location>
        <begin position="90"/>
        <end position="114"/>
    </location>
</feature>
<gene>
    <name evidence="25" type="primary">cdsA_1</name>
    <name evidence="25" type="ORF">Mal52_21240</name>
</gene>
<keyword evidence="17" id="KW-1208">Phospholipid metabolism</keyword>
<evidence type="ECO:0000256" key="23">
    <source>
        <dbReference type="ARBA" id="ARBA00033406"/>
    </source>
</evidence>
<dbReference type="Pfam" id="PF01148">
    <property type="entry name" value="CTP_transf_1"/>
    <property type="match status" value="1"/>
</dbReference>
<evidence type="ECO:0000256" key="3">
    <source>
        <dbReference type="ARBA" id="ARBA00005119"/>
    </source>
</evidence>
<evidence type="ECO:0000256" key="17">
    <source>
        <dbReference type="ARBA" id="ARBA00023264"/>
    </source>
</evidence>
<evidence type="ECO:0000256" key="14">
    <source>
        <dbReference type="ARBA" id="ARBA00023098"/>
    </source>
</evidence>
<evidence type="ECO:0000256" key="11">
    <source>
        <dbReference type="ARBA" id="ARBA00022692"/>
    </source>
</evidence>
<dbReference type="KEGG" id="sdyn:Mal52_21240"/>
<feature type="transmembrane region" description="Helical" evidence="24">
    <location>
        <begin position="154"/>
        <end position="177"/>
    </location>
</feature>
<keyword evidence="8" id="KW-1003">Cell membrane</keyword>
<evidence type="ECO:0000256" key="1">
    <source>
        <dbReference type="ARBA" id="ARBA00001698"/>
    </source>
</evidence>
<feature type="transmembrane region" description="Helical" evidence="24">
    <location>
        <begin position="265"/>
        <end position="293"/>
    </location>
</feature>
<keyword evidence="13 24" id="KW-1133">Transmembrane helix</keyword>
<evidence type="ECO:0000256" key="19">
    <source>
        <dbReference type="ARBA" id="ARBA00031825"/>
    </source>
</evidence>
<dbReference type="GO" id="GO:0004605">
    <property type="term" value="F:phosphatidate cytidylyltransferase activity"/>
    <property type="evidence" value="ECO:0007669"/>
    <property type="project" value="UniProtKB-EC"/>
</dbReference>
<name>A0A517ZMD6_9PLAN</name>
<keyword evidence="12 25" id="KW-0548">Nucleotidyltransferase</keyword>
<evidence type="ECO:0000256" key="20">
    <source>
        <dbReference type="ARBA" id="ARBA00032253"/>
    </source>
</evidence>
<evidence type="ECO:0000256" key="24">
    <source>
        <dbReference type="SAM" id="Phobius"/>
    </source>
</evidence>
<evidence type="ECO:0000256" key="16">
    <source>
        <dbReference type="ARBA" id="ARBA00023209"/>
    </source>
</evidence>
<evidence type="ECO:0000256" key="8">
    <source>
        <dbReference type="ARBA" id="ARBA00022475"/>
    </source>
</evidence>
<evidence type="ECO:0000256" key="6">
    <source>
        <dbReference type="ARBA" id="ARBA00012487"/>
    </source>
</evidence>
<evidence type="ECO:0000256" key="2">
    <source>
        <dbReference type="ARBA" id="ARBA00004651"/>
    </source>
</evidence>
<feature type="transmembrane region" description="Helical" evidence="24">
    <location>
        <begin position="61"/>
        <end position="78"/>
    </location>
</feature>
<dbReference type="EC" id="2.7.7.41" evidence="6"/>
<evidence type="ECO:0000256" key="12">
    <source>
        <dbReference type="ARBA" id="ARBA00022695"/>
    </source>
</evidence>
<comment type="catalytic activity">
    <reaction evidence="1">
        <text>a 1,2-diacyl-sn-glycero-3-phosphate + CTP + H(+) = a CDP-1,2-diacyl-sn-glycerol + diphosphate</text>
        <dbReference type="Rhea" id="RHEA:16229"/>
        <dbReference type="ChEBI" id="CHEBI:15378"/>
        <dbReference type="ChEBI" id="CHEBI:33019"/>
        <dbReference type="ChEBI" id="CHEBI:37563"/>
        <dbReference type="ChEBI" id="CHEBI:58332"/>
        <dbReference type="ChEBI" id="CHEBI:58608"/>
        <dbReference type="EC" id="2.7.7.41"/>
    </reaction>
</comment>
<dbReference type="AlphaFoldDB" id="A0A517ZMD6"/>
<keyword evidence="10 25" id="KW-0808">Transferase</keyword>
<comment type="pathway">
    <text evidence="4">Lipid metabolism.</text>
</comment>
<dbReference type="EMBL" id="CP036276">
    <property type="protein sequence ID" value="QDU43648.1"/>
    <property type="molecule type" value="Genomic_DNA"/>
</dbReference>
<protein>
    <recommendedName>
        <fullName evidence="7">Phosphatidate cytidylyltransferase</fullName>
        <ecNumber evidence="6">2.7.7.41</ecNumber>
    </recommendedName>
    <alternativeName>
        <fullName evidence="20">CDP-DAG synthase</fullName>
    </alternativeName>
    <alternativeName>
        <fullName evidence="22">CDP-DG synthase</fullName>
    </alternativeName>
    <alternativeName>
        <fullName evidence="18">CDP-diacylglycerol synthase</fullName>
    </alternativeName>
    <alternativeName>
        <fullName evidence="21">CDP-diglyceride pyrophosphorylase</fullName>
    </alternativeName>
    <alternativeName>
        <fullName evidence="23">CDP-diglyceride synthase</fullName>
    </alternativeName>
    <alternativeName>
        <fullName evidence="19">CTP:phosphatidate cytidylyltransferase</fullName>
    </alternativeName>
</protein>